<dbReference type="AlphaFoldDB" id="A0A7X3SA15"/>
<feature type="binding site" evidence="7">
    <location>
        <position position="238"/>
    </location>
    <ligand>
        <name>beta-D-galactose</name>
        <dbReference type="ChEBI" id="CHEBI:27667"/>
    </ligand>
</feature>
<dbReference type="Gene3D" id="2.70.98.10">
    <property type="match status" value="1"/>
</dbReference>
<dbReference type="InterPro" id="IPR047215">
    <property type="entry name" value="Galactose_mutarotase-like"/>
</dbReference>
<keyword evidence="4 5" id="KW-0119">Carbohydrate metabolism</keyword>
<comment type="caution">
    <text evidence="9">The sequence shown here is derived from an EMBL/GenBank/DDBJ whole genome shotgun (WGS) entry which is preliminary data.</text>
</comment>
<evidence type="ECO:0000256" key="8">
    <source>
        <dbReference type="PIRSR" id="PIRSR005096-3"/>
    </source>
</evidence>
<keyword evidence="3 5" id="KW-0413">Isomerase</keyword>
<feature type="active site" description="Proton donor" evidence="6">
    <location>
        <position position="172"/>
    </location>
</feature>
<feature type="binding site" evidence="8">
    <location>
        <begin position="172"/>
        <end position="174"/>
    </location>
    <ligand>
        <name>beta-D-galactose</name>
        <dbReference type="ChEBI" id="CHEBI:27667"/>
    </ligand>
</feature>
<dbReference type="InterPro" id="IPR015443">
    <property type="entry name" value="Aldose_1-epimerase"/>
</dbReference>
<evidence type="ECO:0000313" key="10">
    <source>
        <dbReference type="Proteomes" id="UP000433101"/>
    </source>
</evidence>
<dbReference type="CDD" id="cd09019">
    <property type="entry name" value="galactose_mutarotase_like"/>
    <property type="match status" value="1"/>
</dbReference>
<evidence type="ECO:0000256" key="2">
    <source>
        <dbReference type="ARBA" id="ARBA00006206"/>
    </source>
</evidence>
<evidence type="ECO:0000256" key="4">
    <source>
        <dbReference type="ARBA" id="ARBA00023277"/>
    </source>
</evidence>
<accession>A0A7X3SA15</accession>
<dbReference type="PIRSF" id="PIRSF005096">
    <property type="entry name" value="GALM"/>
    <property type="match status" value="1"/>
</dbReference>
<keyword evidence="10" id="KW-1185">Reference proteome</keyword>
<protein>
    <recommendedName>
        <fullName evidence="5">Aldose 1-epimerase</fullName>
        <ecNumber evidence="5">5.1.3.3</ecNumber>
    </recommendedName>
</protein>
<dbReference type="PANTHER" id="PTHR10091">
    <property type="entry name" value="ALDOSE-1-EPIMERASE"/>
    <property type="match status" value="1"/>
</dbReference>
<evidence type="ECO:0000313" key="9">
    <source>
        <dbReference type="EMBL" id="MXN67468.1"/>
    </source>
</evidence>
<dbReference type="GO" id="GO:0004034">
    <property type="term" value="F:aldose 1-epimerase activity"/>
    <property type="evidence" value="ECO:0007669"/>
    <property type="project" value="UniProtKB-EC"/>
</dbReference>
<dbReference type="RefSeq" id="WP_160777700.1">
    <property type="nucleotide sequence ID" value="NZ_WUMV01000010.1"/>
</dbReference>
<dbReference type="GO" id="GO:0006006">
    <property type="term" value="P:glucose metabolic process"/>
    <property type="evidence" value="ECO:0007669"/>
    <property type="project" value="TreeGrafter"/>
</dbReference>
<evidence type="ECO:0000256" key="3">
    <source>
        <dbReference type="ARBA" id="ARBA00023235"/>
    </source>
</evidence>
<dbReference type="InterPro" id="IPR008183">
    <property type="entry name" value="Aldose_1/G6P_1-epimerase"/>
</dbReference>
<sequence>MKREFFGKTASGEVVERVTVQGGGLSAKVITWGAAIQDLRLQGHEPPLVLGFDCFEDYPAHSPYFGAVAGRYANRIRNGRFSIDGVEWQVDTNFLGKHLLHGGAGGIGKRVWSIADYGRDFVTLTLRDPAGAMGFPGNLDITCTYRLSDTGRLVVELSAESDAPTLCNLAHHSYFNLDDGGEGNCLDHKVMIEAEAYLPVDAELIPTGEVLSVQGTPFDFRKPRPIRFEAEGRILAYDHNFCLSEARTGLRRAARVGGARSGVAMEVWTTEPGLQFYSGENVARTVPGLEGRRYGAYAGLAMEPQIWPDAPNHGHFPQAVLRPGETYRQITEYRFTS</sequence>
<dbReference type="EMBL" id="WUMV01000010">
    <property type="protein sequence ID" value="MXN67468.1"/>
    <property type="molecule type" value="Genomic_DNA"/>
</dbReference>
<dbReference type="GO" id="GO:0033499">
    <property type="term" value="P:galactose catabolic process via UDP-galactose, Leloir pathway"/>
    <property type="evidence" value="ECO:0007669"/>
    <property type="project" value="TreeGrafter"/>
</dbReference>
<dbReference type="Proteomes" id="UP000433101">
    <property type="component" value="Unassembled WGS sequence"/>
</dbReference>
<dbReference type="NCBIfam" id="NF008277">
    <property type="entry name" value="PRK11055.1"/>
    <property type="match status" value="1"/>
</dbReference>
<reference evidence="9 10" key="1">
    <citation type="submission" date="2019-12" db="EMBL/GenBank/DDBJ databases">
        <authorList>
            <person name="Li M."/>
        </authorList>
    </citation>
    <scope>NUCLEOTIDE SEQUENCE [LARGE SCALE GENOMIC DNA]</scope>
    <source>
        <strain evidence="9 10">GBMRC 2046</strain>
    </source>
</reference>
<evidence type="ECO:0000256" key="5">
    <source>
        <dbReference type="PIRNR" id="PIRNR005096"/>
    </source>
</evidence>
<dbReference type="SUPFAM" id="SSF74650">
    <property type="entry name" value="Galactose mutarotase-like"/>
    <property type="match status" value="1"/>
</dbReference>
<comment type="pathway">
    <text evidence="1 5">Carbohydrate metabolism; hexose metabolism.</text>
</comment>
<dbReference type="Pfam" id="PF01263">
    <property type="entry name" value="Aldose_epim"/>
    <property type="match status" value="1"/>
</dbReference>
<organism evidence="9 10">
    <name type="scientific">Stappia sediminis</name>
    <dbReference type="NCBI Taxonomy" id="2692190"/>
    <lineage>
        <taxon>Bacteria</taxon>
        <taxon>Pseudomonadati</taxon>
        <taxon>Pseudomonadota</taxon>
        <taxon>Alphaproteobacteria</taxon>
        <taxon>Hyphomicrobiales</taxon>
        <taxon>Stappiaceae</taxon>
        <taxon>Stappia</taxon>
    </lineage>
</organism>
<evidence type="ECO:0000256" key="7">
    <source>
        <dbReference type="PIRSR" id="PIRSR005096-2"/>
    </source>
</evidence>
<dbReference type="EC" id="5.1.3.3" evidence="5"/>
<evidence type="ECO:0000256" key="6">
    <source>
        <dbReference type="PIRSR" id="PIRSR005096-1"/>
    </source>
</evidence>
<dbReference type="PANTHER" id="PTHR10091:SF49">
    <property type="entry name" value="ALDOSE 1-EPIMERASE"/>
    <property type="match status" value="1"/>
</dbReference>
<feature type="active site" description="Proton acceptor" evidence="6">
    <location>
        <position position="303"/>
    </location>
</feature>
<dbReference type="UniPathway" id="UPA00242"/>
<gene>
    <name evidence="9" type="ORF">GR183_21385</name>
</gene>
<comment type="similarity">
    <text evidence="2 5">Belongs to the aldose epimerase family.</text>
</comment>
<feature type="binding site" evidence="8">
    <location>
        <begin position="74"/>
        <end position="75"/>
    </location>
    <ligand>
        <name>beta-D-galactose</name>
        <dbReference type="ChEBI" id="CHEBI:27667"/>
    </ligand>
</feature>
<comment type="catalytic activity">
    <reaction evidence="5">
        <text>alpha-D-glucose = beta-D-glucose</text>
        <dbReference type="Rhea" id="RHEA:10264"/>
        <dbReference type="ChEBI" id="CHEBI:15903"/>
        <dbReference type="ChEBI" id="CHEBI:17925"/>
        <dbReference type="EC" id="5.1.3.3"/>
    </reaction>
</comment>
<dbReference type="InterPro" id="IPR011013">
    <property type="entry name" value="Gal_mutarotase_sf_dom"/>
</dbReference>
<name>A0A7X3SA15_9HYPH</name>
<proteinExistence type="inferred from homology"/>
<dbReference type="InterPro" id="IPR014718">
    <property type="entry name" value="GH-type_carb-bd"/>
</dbReference>
<dbReference type="GO" id="GO:0030246">
    <property type="term" value="F:carbohydrate binding"/>
    <property type="evidence" value="ECO:0007669"/>
    <property type="project" value="InterPro"/>
</dbReference>
<evidence type="ECO:0000256" key="1">
    <source>
        <dbReference type="ARBA" id="ARBA00005028"/>
    </source>
</evidence>